<keyword evidence="9 15" id="KW-1133">Transmembrane helix</keyword>
<keyword evidence="8" id="KW-0106">Calcium</keyword>
<keyword evidence="7" id="KW-0999">Mitochondrion inner membrane</keyword>
<evidence type="ECO:0000256" key="12">
    <source>
        <dbReference type="ARBA" id="ARBA00023136"/>
    </source>
</evidence>
<evidence type="ECO:0000256" key="3">
    <source>
        <dbReference type="ARBA" id="ARBA00022448"/>
    </source>
</evidence>
<evidence type="ECO:0000256" key="9">
    <source>
        <dbReference type="ARBA" id="ARBA00022989"/>
    </source>
</evidence>
<keyword evidence="4" id="KW-0109">Calcium transport</keyword>
<dbReference type="InterPro" id="IPR006769">
    <property type="entry name" value="MCU_C"/>
</dbReference>
<reference evidence="17 18" key="1">
    <citation type="submission" date="2021-03" db="EMBL/GenBank/DDBJ databases">
        <title>Leishmania (Mundinia) martiniquensis Genome sequencing and assembly.</title>
        <authorList>
            <person name="Almutairi H."/>
            <person name="Gatherer D."/>
        </authorList>
    </citation>
    <scope>NUCLEOTIDE SEQUENCE [LARGE SCALE GENOMIC DNA]</scope>
    <source>
        <strain evidence="17">LSCM1</strain>
    </source>
</reference>
<dbReference type="GO" id="GO:0015292">
    <property type="term" value="F:uniporter activity"/>
    <property type="evidence" value="ECO:0007669"/>
    <property type="project" value="TreeGrafter"/>
</dbReference>
<evidence type="ECO:0000256" key="10">
    <source>
        <dbReference type="ARBA" id="ARBA00023065"/>
    </source>
</evidence>
<keyword evidence="18" id="KW-1185">Reference proteome</keyword>
<feature type="transmembrane region" description="Helical" evidence="15">
    <location>
        <begin position="130"/>
        <end position="149"/>
    </location>
</feature>
<feature type="transmembrane region" description="Helical" evidence="15">
    <location>
        <begin position="100"/>
        <end position="118"/>
    </location>
</feature>
<evidence type="ECO:0000256" key="4">
    <source>
        <dbReference type="ARBA" id="ARBA00022568"/>
    </source>
</evidence>
<keyword evidence="3" id="KW-0813">Transport</keyword>
<dbReference type="GO" id="GO:0051560">
    <property type="term" value="P:mitochondrial calcium ion homeostasis"/>
    <property type="evidence" value="ECO:0007669"/>
    <property type="project" value="InterPro"/>
</dbReference>
<sequence length="151" mass="16753">MALLTEGHLTPSRFRMSNAEAAEYVDVLKGAKMIVEVDEYVYTDVKAVVDAVHLKSGLPLVSVASKRLATLYHSLSKSACAFNEQASPAVERAVRREREFWALTALGSATQMLVLAYLKFQVYGWDVMEPVTFFFATTATALCAYAYFLSH</sequence>
<dbReference type="EMBL" id="JAFEUZ010000021">
    <property type="protein sequence ID" value="KAG5479518.1"/>
    <property type="molecule type" value="Genomic_DNA"/>
</dbReference>
<organism evidence="17 18">
    <name type="scientific">Leishmania martiniquensis</name>
    <dbReference type="NCBI Taxonomy" id="1580590"/>
    <lineage>
        <taxon>Eukaryota</taxon>
        <taxon>Discoba</taxon>
        <taxon>Euglenozoa</taxon>
        <taxon>Kinetoplastea</taxon>
        <taxon>Metakinetoplastina</taxon>
        <taxon>Trypanosomatida</taxon>
        <taxon>Trypanosomatidae</taxon>
        <taxon>Leishmaniinae</taxon>
        <taxon>Leishmania</taxon>
    </lineage>
</organism>
<dbReference type="AlphaFoldDB" id="A0A836HMW3"/>
<gene>
    <name evidence="17" type="ORF">LSCM1_04784</name>
</gene>
<keyword evidence="12 15" id="KW-0472">Membrane</keyword>
<dbReference type="GO" id="GO:0005262">
    <property type="term" value="F:calcium channel activity"/>
    <property type="evidence" value="ECO:0007669"/>
    <property type="project" value="UniProtKB-KW"/>
</dbReference>
<evidence type="ECO:0000256" key="5">
    <source>
        <dbReference type="ARBA" id="ARBA00022673"/>
    </source>
</evidence>
<protein>
    <recommendedName>
        <fullName evidence="16">Calcium uniporter protein C-terminal domain-containing protein</fullName>
    </recommendedName>
</protein>
<evidence type="ECO:0000259" key="16">
    <source>
        <dbReference type="Pfam" id="PF04678"/>
    </source>
</evidence>
<evidence type="ECO:0000256" key="1">
    <source>
        <dbReference type="ARBA" id="ARBA00004448"/>
    </source>
</evidence>
<evidence type="ECO:0000313" key="17">
    <source>
        <dbReference type="EMBL" id="KAG5479518.1"/>
    </source>
</evidence>
<evidence type="ECO:0000256" key="2">
    <source>
        <dbReference type="ARBA" id="ARBA00005653"/>
    </source>
</evidence>
<evidence type="ECO:0000256" key="13">
    <source>
        <dbReference type="ARBA" id="ARBA00023303"/>
    </source>
</evidence>
<feature type="domain" description="Calcium uniporter protein C-terminal" evidence="16">
    <location>
        <begin position="20"/>
        <end position="149"/>
    </location>
</feature>
<dbReference type="Proteomes" id="UP000673552">
    <property type="component" value="Chromosome 21"/>
</dbReference>
<dbReference type="InterPro" id="IPR039055">
    <property type="entry name" value="MCU_fam"/>
</dbReference>
<comment type="caution">
    <text evidence="17">The sequence shown here is derived from an EMBL/GenBank/DDBJ whole genome shotgun (WGS) entry which is preliminary data.</text>
</comment>
<evidence type="ECO:0000313" key="18">
    <source>
        <dbReference type="Proteomes" id="UP000673552"/>
    </source>
</evidence>
<dbReference type="OrthoDB" id="278338at2759"/>
<dbReference type="PANTHER" id="PTHR13462:SF10">
    <property type="entry name" value="CALCIUM UNIPORTER PROTEIN, MITOCHONDRIAL"/>
    <property type="match status" value="1"/>
</dbReference>
<evidence type="ECO:0000256" key="11">
    <source>
        <dbReference type="ARBA" id="ARBA00023128"/>
    </source>
</evidence>
<accession>A0A836HMW3</accession>
<dbReference type="Pfam" id="PF04678">
    <property type="entry name" value="MCU"/>
    <property type="match status" value="1"/>
</dbReference>
<keyword evidence="13" id="KW-0407">Ion channel</keyword>
<comment type="catalytic activity">
    <reaction evidence="14">
        <text>Ca(2+)(in) = Ca(2+)(out)</text>
        <dbReference type="Rhea" id="RHEA:29671"/>
        <dbReference type="ChEBI" id="CHEBI:29108"/>
    </reaction>
</comment>
<evidence type="ECO:0000256" key="15">
    <source>
        <dbReference type="SAM" id="Phobius"/>
    </source>
</evidence>
<keyword evidence="11" id="KW-0496">Mitochondrion</keyword>
<evidence type="ECO:0000256" key="6">
    <source>
        <dbReference type="ARBA" id="ARBA00022692"/>
    </source>
</evidence>
<dbReference type="KEGG" id="lmat:92514788"/>
<evidence type="ECO:0000256" key="7">
    <source>
        <dbReference type="ARBA" id="ARBA00022792"/>
    </source>
</evidence>
<dbReference type="RefSeq" id="XP_067179073.1">
    <property type="nucleotide sequence ID" value="XM_067322276.1"/>
</dbReference>
<keyword evidence="6 15" id="KW-0812">Transmembrane</keyword>
<dbReference type="GeneID" id="92514788"/>
<dbReference type="PANTHER" id="PTHR13462">
    <property type="entry name" value="CALCIUM UNIPORTER PROTEIN, MITOCHONDRIAL"/>
    <property type="match status" value="1"/>
</dbReference>
<comment type="similarity">
    <text evidence="2">Belongs to the MCU (TC 1.A.77) family.</text>
</comment>
<dbReference type="GO" id="GO:0036444">
    <property type="term" value="P:calcium import into the mitochondrion"/>
    <property type="evidence" value="ECO:0007669"/>
    <property type="project" value="TreeGrafter"/>
</dbReference>
<evidence type="ECO:0000256" key="14">
    <source>
        <dbReference type="ARBA" id="ARBA00036634"/>
    </source>
</evidence>
<evidence type="ECO:0000256" key="8">
    <source>
        <dbReference type="ARBA" id="ARBA00022837"/>
    </source>
</evidence>
<comment type="subcellular location">
    <subcellularLocation>
        <location evidence="1">Mitochondrion inner membrane</location>
        <topology evidence="1">Multi-pass membrane protein</topology>
    </subcellularLocation>
</comment>
<name>A0A836HMW3_9TRYP</name>
<keyword evidence="10" id="KW-0406">Ion transport</keyword>
<keyword evidence="5" id="KW-0107">Calcium channel</keyword>
<dbReference type="GO" id="GO:1990246">
    <property type="term" value="C:uniplex complex"/>
    <property type="evidence" value="ECO:0007669"/>
    <property type="project" value="TreeGrafter"/>
</dbReference>
<proteinExistence type="inferred from homology"/>